<dbReference type="InterPro" id="IPR025591">
    <property type="entry name" value="RloB"/>
</dbReference>
<name>L0KWT6_METHD</name>
<dbReference type="EMBL" id="CP003362">
    <property type="protein sequence ID" value="AGB49596.1"/>
    <property type="molecule type" value="Genomic_DNA"/>
</dbReference>
<dbReference type="GeneID" id="14407194"/>
<protein>
    <recommendedName>
        <fullName evidence="3">RloB-like protein</fullName>
    </recommendedName>
</protein>
<dbReference type="KEGG" id="mhz:Metho_1385"/>
<dbReference type="STRING" id="867904.Metho_1385"/>
<keyword evidence="2" id="KW-1185">Reference proteome</keyword>
<dbReference type="HOGENOM" id="CLU_090993_1_0_2"/>
<reference evidence="2" key="1">
    <citation type="submission" date="2012-02" db="EMBL/GenBank/DDBJ databases">
        <title>Complete sequence of chromosome of Methanomethylovorans hollandica DSM 15978.</title>
        <authorList>
            <person name="Lucas S."/>
            <person name="Copeland A."/>
            <person name="Lapidus A."/>
            <person name="Glavina del Rio T."/>
            <person name="Dalin E."/>
            <person name="Tice H."/>
            <person name="Bruce D."/>
            <person name="Goodwin L."/>
            <person name="Pitluck S."/>
            <person name="Peters L."/>
            <person name="Mikhailova N."/>
            <person name="Held B."/>
            <person name="Kyrpides N."/>
            <person name="Mavromatis K."/>
            <person name="Ivanova N."/>
            <person name="Brettin T."/>
            <person name="Detter J.C."/>
            <person name="Han C."/>
            <person name="Larimer F."/>
            <person name="Land M."/>
            <person name="Hauser L."/>
            <person name="Markowitz V."/>
            <person name="Cheng J.-F."/>
            <person name="Hugenholtz P."/>
            <person name="Woyke T."/>
            <person name="Wu D."/>
            <person name="Spring S."/>
            <person name="Schroeder M."/>
            <person name="Brambilla E."/>
            <person name="Klenk H.-P."/>
            <person name="Eisen J.A."/>
        </authorList>
    </citation>
    <scope>NUCLEOTIDE SEQUENCE [LARGE SCALE GENOMIC DNA]</scope>
    <source>
        <strain evidence="2">DSM 15978 / NBRC 107637 / DMS1</strain>
    </source>
</reference>
<evidence type="ECO:0008006" key="3">
    <source>
        <dbReference type="Google" id="ProtNLM"/>
    </source>
</evidence>
<evidence type="ECO:0000313" key="1">
    <source>
        <dbReference type="EMBL" id="AGB49596.1"/>
    </source>
</evidence>
<dbReference type="RefSeq" id="WP_015324762.1">
    <property type="nucleotide sequence ID" value="NC_019977.1"/>
</dbReference>
<dbReference type="AlphaFoldDB" id="L0KWT6"/>
<proteinExistence type="predicted"/>
<gene>
    <name evidence="1" type="ordered locus">Metho_1385</name>
</gene>
<sequence length="201" mass="23131">MPDYSRRKRGQRPTRNKMLIICEGEKTEPMYFENYRTPHNNLDVIPIPSSRKDIGSIVGFARKKMQDLDIKGGDSIWCVFDCDENTDDRISTAYRNAGKSINMCLSNPSFELWFLLHFSYIDTSLQNDGLLGLLKRHIPAYSKNNDCYQILCPLTDTAIRNSKKLEQIHLDSGTELNSTRSNPSTQVYKIIVIKQFNNLSE</sequence>
<dbReference type="Proteomes" id="UP000010866">
    <property type="component" value="Chromosome"/>
</dbReference>
<dbReference type="Pfam" id="PF13707">
    <property type="entry name" value="RloB"/>
    <property type="match status" value="1"/>
</dbReference>
<accession>L0KWT6</accession>
<evidence type="ECO:0000313" key="2">
    <source>
        <dbReference type="Proteomes" id="UP000010866"/>
    </source>
</evidence>
<organism evidence="1 2">
    <name type="scientific">Methanomethylovorans hollandica (strain DSM 15978 / NBRC 107637 / DMS1)</name>
    <dbReference type="NCBI Taxonomy" id="867904"/>
    <lineage>
        <taxon>Archaea</taxon>
        <taxon>Methanobacteriati</taxon>
        <taxon>Methanobacteriota</taxon>
        <taxon>Stenosarchaea group</taxon>
        <taxon>Methanomicrobia</taxon>
        <taxon>Methanosarcinales</taxon>
        <taxon>Methanosarcinaceae</taxon>
        <taxon>Methanomethylovorans</taxon>
    </lineage>
</organism>
<dbReference type="OrthoDB" id="148000at2157"/>